<dbReference type="SUPFAM" id="SSF47384">
    <property type="entry name" value="Homodimeric domain of signal transducing histidine kinase"/>
    <property type="match status" value="1"/>
</dbReference>
<dbReference type="InterPro" id="IPR001789">
    <property type="entry name" value="Sig_transdc_resp-reg_receiver"/>
</dbReference>
<dbReference type="Pfam" id="PF00072">
    <property type="entry name" value="Response_reg"/>
    <property type="match status" value="1"/>
</dbReference>
<dbReference type="AlphaFoldDB" id="A0A1I1XJT5"/>
<dbReference type="PANTHER" id="PTHR43047">
    <property type="entry name" value="TWO-COMPONENT HISTIDINE PROTEIN KINASE"/>
    <property type="match status" value="1"/>
</dbReference>
<organism evidence="10 11">
    <name type="scientific">Pseudomonas straminea</name>
    <dbReference type="NCBI Taxonomy" id="47882"/>
    <lineage>
        <taxon>Bacteria</taxon>
        <taxon>Pseudomonadati</taxon>
        <taxon>Pseudomonadota</taxon>
        <taxon>Gammaproteobacteria</taxon>
        <taxon>Pseudomonadales</taxon>
        <taxon>Pseudomonadaceae</taxon>
        <taxon>Phytopseudomonas</taxon>
    </lineage>
</organism>
<dbReference type="EC" id="2.7.13.3" evidence="2"/>
<keyword evidence="7" id="KW-0472">Membrane</keyword>
<dbReference type="PROSITE" id="PS50109">
    <property type="entry name" value="HIS_KIN"/>
    <property type="match status" value="1"/>
</dbReference>
<dbReference type="Pfam" id="PF00512">
    <property type="entry name" value="HisKA"/>
    <property type="match status" value="1"/>
</dbReference>
<dbReference type="CDD" id="cd16922">
    <property type="entry name" value="HATPase_EvgS-ArcB-TorS-like"/>
    <property type="match status" value="1"/>
</dbReference>
<evidence type="ECO:0000313" key="11">
    <source>
        <dbReference type="Proteomes" id="UP000243950"/>
    </source>
</evidence>
<dbReference type="SMART" id="SM00387">
    <property type="entry name" value="HATPase_c"/>
    <property type="match status" value="1"/>
</dbReference>
<dbReference type="PANTHER" id="PTHR43047:SF72">
    <property type="entry name" value="OSMOSENSING HISTIDINE PROTEIN KINASE SLN1"/>
    <property type="match status" value="1"/>
</dbReference>
<dbReference type="SUPFAM" id="SSF52172">
    <property type="entry name" value="CheY-like"/>
    <property type="match status" value="1"/>
</dbReference>
<dbReference type="InterPro" id="IPR036097">
    <property type="entry name" value="HisK_dim/P_sf"/>
</dbReference>
<evidence type="ECO:0000256" key="6">
    <source>
        <dbReference type="PROSITE-ProRule" id="PRU00169"/>
    </source>
</evidence>
<evidence type="ECO:0000259" key="8">
    <source>
        <dbReference type="PROSITE" id="PS50109"/>
    </source>
</evidence>
<dbReference type="PRINTS" id="PR00344">
    <property type="entry name" value="BCTRLSENSOR"/>
</dbReference>
<evidence type="ECO:0000256" key="5">
    <source>
        <dbReference type="ARBA" id="ARBA00022777"/>
    </source>
</evidence>
<feature type="transmembrane region" description="Helical" evidence="7">
    <location>
        <begin position="374"/>
        <end position="394"/>
    </location>
</feature>
<evidence type="ECO:0000256" key="1">
    <source>
        <dbReference type="ARBA" id="ARBA00000085"/>
    </source>
</evidence>
<dbReference type="RefSeq" id="WP_093505949.1">
    <property type="nucleotide sequence ID" value="NZ_BSSG01000008.1"/>
</dbReference>
<reference evidence="11" key="1">
    <citation type="submission" date="2016-10" db="EMBL/GenBank/DDBJ databases">
        <authorList>
            <person name="Varghese N."/>
            <person name="Submissions S."/>
        </authorList>
    </citation>
    <scope>NUCLEOTIDE SEQUENCE [LARGE SCALE GENOMIC DNA]</scope>
    <source>
        <strain evidence="11">JCM 2783</strain>
    </source>
</reference>
<dbReference type="GO" id="GO:0005886">
    <property type="term" value="C:plasma membrane"/>
    <property type="evidence" value="ECO:0007669"/>
    <property type="project" value="TreeGrafter"/>
</dbReference>
<dbReference type="PROSITE" id="PS50110">
    <property type="entry name" value="RESPONSE_REGULATORY"/>
    <property type="match status" value="1"/>
</dbReference>
<dbReference type="CDD" id="cd00156">
    <property type="entry name" value="REC"/>
    <property type="match status" value="1"/>
</dbReference>
<evidence type="ECO:0000256" key="3">
    <source>
        <dbReference type="ARBA" id="ARBA00022553"/>
    </source>
</evidence>
<gene>
    <name evidence="10" type="ORF">SAMN05216372_10821</name>
</gene>
<evidence type="ECO:0000256" key="2">
    <source>
        <dbReference type="ARBA" id="ARBA00012438"/>
    </source>
</evidence>
<dbReference type="SMART" id="SM00448">
    <property type="entry name" value="REC"/>
    <property type="match status" value="1"/>
</dbReference>
<dbReference type="CDD" id="cd00082">
    <property type="entry name" value="HisKA"/>
    <property type="match status" value="1"/>
</dbReference>
<evidence type="ECO:0000313" key="10">
    <source>
        <dbReference type="EMBL" id="SFE06898.1"/>
    </source>
</evidence>
<dbReference type="GO" id="GO:0009927">
    <property type="term" value="F:histidine phosphotransfer kinase activity"/>
    <property type="evidence" value="ECO:0007669"/>
    <property type="project" value="TreeGrafter"/>
</dbReference>
<dbReference type="Gene3D" id="3.30.565.10">
    <property type="entry name" value="Histidine kinase-like ATPase, C-terminal domain"/>
    <property type="match status" value="1"/>
</dbReference>
<dbReference type="Proteomes" id="UP000243950">
    <property type="component" value="Unassembled WGS sequence"/>
</dbReference>
<feature type="domain" description="Response regulatory" evidence="9">
    <location>
        <begin position="704"/>
        <end position="815"/>
    </location>
</feature>
<dbReference type="SMART" id="SM00388">
    <property type="entry name" value="HisKA"/>
    <property type="match status" value="1"/>
</dbReference>
<dbReference type="Gene3D" id="3.40.50.2300">
    <property type="match status" value="1"/>
</dbReference>
<keyword evidence="5 10" id="KW-0418">Kinase</keyword>
<comment type="caution">
    <text evidence="6">Lacks conserved residue(s) required for the propagation of feature annotation.</text>
</comment>
<name>A0A1I1XJT5_PSEOC</name>
<dbReference type="InterPro" id="IPR005467">
    <property type="entry name" value="His_kinase_dom"/>
</dbReference>
<protein>
    <recommendedName>
        <fullName evidence="2">histidine kinase</fullName>
        <ecNumber evidence="2">2.7.13.3</ecNumber>
    </recommendedName>
</protein>
<dbReference type="InterPro" id="IPR004358">
    <property type="entry name" value="Sig_transdc_His_kin-like_C"/>
</dbReference>
<dbReference type="GO" id="GO:0000155">
    <property type="term" value="F:phosphorelay sensor kinase activity"/>
    <property type="evidence" value="ECO:0007669"/>
    <property type="project" value="InterPro"/>
</dbReference>
<evidence type="ECO:0000259" key="9">
    <source>
        <dbReference type="PROSITE" id="PS50110"/>
    </source>
</evidence>
<keyword evidence="3" id="KW-0597">Phosphoprotein</keyword>
<dbReference type="InterPro" id="IPR011006">
    <property type="entry name" value="CheY-like_superfamily"/>
</dbReference>
<keyword evidence="7" id="KW-0812">Transmembrane</keyword>
<dbReference type="InterPro" id="IPR003661">
    <property type="entry name" value="HisK_dim/P_dom"/>
</dbReference>
<sequence>MGSKSKVTIRSWIWSLFVQTALIPLILVETLLIAAYLHTNASIRDAQIANLRSVVLENLESTSRQEAQILQGELHHIAKLTDTYASLTQEALSSAHTLPAAKLSESADGVRYSEHDDGGSASFYSNATPLAQQDLHKVARLAQLDPFMRETVRNNDLVSSIYFNSWDNYSRSYPWIDTLHQFPPGIVIPDFNFYYLATDKNNPQRQTTWTDVYLDPAGQGWILSAIAPVFLRDFLEGVVGLDITVDKLLEHLNSLDMPWGGYTLIVDEHMGVIALSEDGKTDLGLPGARTDTSSSDEPSFIPDAFNLLARADTRPLAEAMAGRENGVLSISLSGHEHLAAWATIKATNWQLLTVVEQQQVFQQTNTLASQYRTIGYLLIAGLVAFYLVFFAMMWGRIRILSDRLNTPILGIDSMLQDIGAGKWRPPRPDTNIVELQGIIDNVLVMGEKLECSSSRLASANQEAEQGNLAKSRFISSMSHELRTPLNAIQGFAQLIRMKGGTRSESGGQDYLEEILLASRHLNQVLGDILDWSTAEGEQLRLDMRKVDATALMHECAELVALDTTANGLSQQLDLPAEALYVNADVRRLRQVLLNLLSNAIKYTTQGSVSLGCCLRDSVVRMTVSDTGPGIAPQHYERLFEPFQRLGQEKTSIPGTGIGLSICRDYARLMGGELGFQSQVGVGSQFWIELPLYIESAPERARAIRVYLGDQDRTNIEAVRSALQGIALEQFDRGQDLLEALLRERPDLVLISGDLGGLSAAELLGEIRRTPQLSSVPIVLLCREDQVRQMVALGANGLLSVPIDGLELQQLVDALTNKEVGGAL</sequence>
<evidence type="ECO:0000256" key="7">
    <source>
        <dbReference type="SAM" id="Phobius"/>
    </source>
</evidence>
<evidence type="ECO:0000256" key="4">
    <source>
        <dbReference type="ARBA" id="ARBA00022679"/>
    </source>
</evidence>
<dbReference type="SUPFAM" id="SSF55874">
    <property type="entry name" value="ATPase domain of HSP90 chaperone/DNA topoisomerase II/histidine kinase"/>
    <property type="match status" value="1"/>
</dbReference>
<feature type="transmembrane region" description="Helical" evidence="7">
    <location>
        <begin position="12"/>
        <end position="37"/>
    </location>
</feature>
<dbReference type="Pfam" id="PF02518">
    <property type="entry name" value="HATPase_c"/>
    <property type="match status" value="1"/>
</dbReference>
<dbReference type="InterPro" id="IPR003594">
    <property type="entry name" value="HATPase_dom"/>
</dbReference>
<keyword evidence="4" id="KW-0808">Transferase</keyword>
<feature type="domain" description="Histidine kinase" evidence="8">
    <location>
        <begin position="476"/>
        <end position="693"/>
    </location>
</feature>
<comment type="catalytic activity">
    <reaction evidence="1">
        <text>ATP + protein L-histidine = ADP + protein N-phospho-L-histidine.</text>
        <dbReference type="EC" id="2.7.13.3"/>
    </reaction>
</comment>
<dbReference type="InterPro" id="IPR036890">
    <property type="entry name" value="HATPase_C_sf"/>
</dbReference>
<proteinExistence type="predicted"/>
<keyword evidence="7" id="KW-1133">Transmembrane helix</keyword>
<dbReference type="Gene3D" id="3.30.450.20">
    <property type="entry name" value="PAS domain"/>
    <property type="match status" value="1"/>
</dbReference>
<keyword evidence="11" id="KW-1185">Reference proteome</keyword>
<dbReference type="Gene3D" id="1.10.287.130">
    <property type="match status" value="1"/>
</dbReference>
<dbReference type="EMBL" id="FOMO01000008">
    <property type="protein sequence ID" value="SFE06898.1"/>
    <property type="molecule type" value="Genomic_DNA"/>
</dbReference>
<accession>A0A1I1XJT5</accession>